<evidence type="ECO:0000313" key="2">
    <source>
        <dbReference type="Proteomes" id="UP000193675"/>
    </source>
</evidence>
<evidence type="ECO:0008006" key="3">
    <source>
        <dbReference type="Google" id="ProtNLM"/>
    </source>
</evidence>
<dbReference type="EMBL" id="NBWC01000014">
    <property type="protein sequence ID" value="ORL64418.1"/>
    <property type="molecule type" value="Genomic_DNA"/>
</dbReference>
<dbReference type="Pfam" id="PF10963">
    <property type="entry name" value="Phage_TAC_10"/>
    <property type="match status" value="1"/>
</dbReference>
<dbReference type="InterPro" id="IPR024406">
    <property type="entry name" value="TAC-10"/>
</dbReference>
<dbReference type="RefSeq" id="WP_084856471.1">
    <property type="nucleotide sequence ID" value="NZ_MINF01000010.1"/>
</dbReference>
<proteinExistence type="predicted"/>
<dbReference type="OrthoDB" id="5908298at2"/>
<organism evidence="1 2">
    <name type="scientific">Pseudomonas putida</name>
    <name type="common">Arthrobacter siderocapsulatus</name>
    <dbReference type="NCBI Taxonomy" id="303"/>
    <lineage>
        <taxon>Bacteria</taxon>
        <taxon>Pseudomonadati</taxon>
        <taxon>Pseudomonadota</taxon>
        <taxon>Gammaproteobacteria</taxon>
        <taxon>Pseudomonadales</taxon>
        <taxon>Pseudomonadaceae</taxon>
        <taxon>Pseudomonas</taxon>
    </lineage>
</organism>
<name>A0A1X0ZXL2_PSEPU</name>
<accession>A0A1X0ZXL2</accession>
<dbReference type="Proteomes" id="UP000193675">
    <property type="component" value="Unassembled WGS sequence"/>
</dbReference>
<evidence type="ECO:0000313" key="1">
    <source>
        <dbReference type="EMBL" id="ORL64418.1"/>
    </source>
</evidence>
<sequence length="95" mass="10373">MTDRAEITLEIGGEDFDFVMDTALVTKYINGLSQNNKVSPSHNLLMNAVVQDQKAKLKPLLSHPSTTLEIAGALVEEFSPKVEVTVKKRSSTLTA</sequence>
<gene>
    <name evidence="1" type="ORF">B7H17_12545</name>
</gene>
<reference evidence="1 2" key="1">
    <citation type="submission" date="2017-04" db="EMBL/GenBank/DDBJ databases">
        <title>Presence of VIM-2 positive Pseudomonas species in chickens and their surrounding environment.</title>
        <authorList>
            <person name="Zhang R."/>
        </authorList>
    </citation>
    <scope>NUCLEOTIDE SEQUENCE [LARGE SCALE GENOMIC DNA]</scope>
    <source>
        <strain evidence="1 2">DZ-C18</strain>
    </source>
</reference>
<comment type="caution">
    <text evidence="1">The sequence shown here is derived from an EMBL/GenBank/DDBJ whole genome shotgun (WGS) entry which is preliminary data.</text>
</comment>
<dbReference type="AlphaFoldDB" id="A0A1X0ZXL2"/>
<protein>
    <recommendedName>
        <fullName evidence="3">Phage protein</fullName>
    </recommendedName>
</protein>